<evidence type="ECO:0000256" key="1">
    <source>
        <dbReference type="ARBA" id="ARBA00004141"/>
    </source>
</evidence>
<dbReference type="EMBL" id="WBJZ01000002">
    <property type="protein sequence ID" value="KAB1662179.1"/>
    <property type="molecule type" value="Genomic_DNA"/>
</dbReference>
<dbReference type="RefSeq" id="WP_158039104.1">
    <property type="nucleotide sequence ID" value="NZ_JACCFV010000001.1"/>
</dbReference>
<evidence type="ECO:0000313" key="7">
    <source>
        <dbReference type="Proteomes" id="UP000467240"/>
    </source>
</evidence>
<proteinExistence type="predicted"/>
<gene>
    <name evidence="6" type="ORF">F8O01_01555</name>
</gene>
<comment type="subcellular location">
    <subcellularLocation>
        <location evidence="1">Membrane</location>
        <topology evidence="1">Multi-pass membrane protein</topology>
    </subcellularLocation>
</comment>
<dbReference type="Pfam" id="PF09685">
    <property type="entry name" value="MamF_MmsF"/>
    <property type="match status" value="1"/>
</dbReference>
<name>A0A7J5C0N6_9MICO</name>
<accession>A0A7J5C0N6</accession>
<feature type="transmembrane region" description="Helical" evidence="5">
    <location>
        <begin position="66"/>
        <end position="88"/>
    </location>
</feature>
<dbReference type="Proteomes" id="UP000467240">
    <property type="component" value="Unassembled WGS sequence"/>
</dbReference>
<reference evidence="6 7" key="1">
    <citation type="submission" date="2019-09" db="EMBL/GenBank/DDBJ databases">
        <title>Phylogeny of genus Pseudoclavibacter and closely related genus.</title>
        <authorList>
            <person name="Li Y."/>
        </authorList>
    </citation>
    <scope>NUCLEOTIDE SEQUENCE [LARGE SCALE GENOMIC DNA]</scope>
    <source>
        <strain evidence="6 7">DSM 23821</strain>
    </source>
</reference>
<comment type="caution">
    <text evidence="6">The sequence shown here is derived from an EMBL/GenBank/DDBJ whole genome shotgun (WGS) entry which is preliminary data.</text>
</comment>
<feature type="transmembrane region" description="Helical" evidence="5">
    <location>
        <begin position="22"/>
        <end position="46"/>
    </location>
</feature>
<evidence type="ECO:0000256" key="5">
    <source>
        <dbReference type="SAM" id="Phobius"/>
    </source>
</evidence>
<organism evidence="6 7">
    <name type="scientific">Pseudoclavibacter chungangensis</name>
    <dbReference type="NCBI Taxonomy" id="587635"/>
    <lineage>
        <taxon>Bacteria</taxon>
        <taxon>Bacillati</taxon>
        <taxon>Actinomycetota</taxon>
        <taxon>Actinomycetes</taxon>
        <taxon>Micrococcales</taxon>
        <taxon>Microbacteriaceae</taxon>
        <taxon>Pseudoclavibacter</taxon>
    </lineage>
</organism>
<keyword evidence="2 5" id="KW-0812">Transmembrane</keyword>
<dbReference type="OrthoDB" id="3747410at2"/>
<evidence type="ECO:0000256" key="4">
    <source>
        <dbReference type="ARBA" id="ARBA00023136"/>
    </source>
</evidence>
<keyword evidence="4 5" id="KW-0472">Membrane</keyword>
<dbReference type="InterPro" id="IPR019109">
    <property type="entry name" value="MamF_MmsF"/>
</dbReference>
<evidence type="ECO:0000256" key="3">
    <source>
        <dbReference type="ARBA" id="ARBA00022989"/>
    </source>
</evidence>
<evidence type="ECO:0000313" key="6">
    <source>
        <dbReference type="EMBL" id="KAB1662179.1"/>
    </source>
</evidence>
<keyword evidence="7" id="KW-1185">Reference proteome</keyword>
<protein>
    <submittedName>
        <fullName evidence="6">DUF4870 domain-containing protein</fullName>
    </submittedName>
</protein>
<feature type="transmembrane region" description="Helical" evidence="5">
    <location>
        <begin position="108"/>
        <end position="132"/>
    </location>
</feature>
<sequence>MTSYDQPQGGVPATQSTGAFSWWSYFFSFVPFVGGLAYIIIVIVLFSQSRERGELARGNARNALNWMLTFVLGGIVISVIAIIIVFATASTTTTSTGVSADSTSPLLFIPWLLGAIWGIVAIVFAIMGGLAAGRGQVYRAPAAINFIKG</sequence>
<evidence type="ECO:0000256" key="2">
    <source>
        <dbReference type="ARBA" id="ARBA00022692"/>
    </source>
</evidence>
<keyword evidence="3 5" id="KW-1133">Transmembrane helix</keyword>
<dbReference type="AlphaFoldDB" id="A0A7J5C0N6"/>